<dbReference type="InterPro" id="IPR050266">
    <property type="entry name" value="AB_hydrolase_sf"/>
</dbReference>
<organism evidence="2 3">
    <name type="scientific">Nesterenkonia jeotgali</name>
    <dbReference type="NCBI Taxonomy" id="317018"/>
    <lineage>
        <taxon>Bacteria</taxon>
        <taxon>Bacillati</taxon>
        <taxon>Actinomycetota</taxon>
        <taxon>Actinomycetes</taxon>
        <taxon>Micrococcales</taxon>
        <taxon>Micrococcaceae</taxon>
        <taxon>Nesterenkonia</taxon>
    </lineage>
</organism>
<dbReference type="PANTHER" id="PTHR43798">
    <property type="entry name" value="MONOACYLGLYCEROL LIPASE"/>
    <property type="match status" value="1"/>
</dbReference>
<dbReference type="AlphaFoldDB" id="A0A0W8ID72"/>
<evidence type="ECO:0000313" key="3">
    <source>
        <dbReference type="Proteomes" id="UP000054023"/>
    </source>
</evidence>
<dbReference type="RefSeq" id="WP_058888979.1">
    <property type="nucleotide sequence ID" value="NZ_LQBM01000004.1"/>
</dbReference>
<sequence length="262" mass="28028">MPRLEFPAPDSVRTPSGLTLHTWTHSEPTGQPVLLIHGFASSTLYNWVKTGWLDPLARTGRSIIAVDLPGHGESQDINPVDVRVADILADLSTHLREQGHHQVAVHGYSLGSRLAWEFSAAHPEMVTHLIMGGSPTDDRLGALKAKQARLWVQEGVRPVDDLTRNLVTLAGALPGANVPHTVELLLSLSVDSYDPAATVPPVPTLVVAGSQDEIAAEAASLVPLVTAQGAVAAFLQIPERDHINAVTSRDYKKAVVSFLQSA</sequence>
<keyword evidence="3" id="KW-1185">Reference proteome</keyword>
<dbReference type="GO" id="GO:0046464">
    <property type="term" value="P:acylglycerol catabolic process"/>
    <property type="evidence" value="ECO:0007669"/>
    <property type="project" value="TreeGrafter"/>
</dbReference>
<dbReference type="SUPFAM" id="SSF53474">
    <property type="entry name" value="alpha/beta-Hydrolases"/>
    <property type="match status" value="1"/>
</dbReference>
<dbReference type="PANTHER" id="PTHR43798:SF5">
    <property type="entry name" value="MONOACYLGLYCEROL LIPASE ABHD6"/>
    <property type="match status" value="1"/>
</dbReference>
<dbReference type="GO" id="GO:0016020">
    <property type="term" value="C:membrane"/>
    <property type="evidence" value="ECO:0007669"/>
    <property type="project" value="TreeGrafter"/>
</dbReference>
<protein>
    <recommendedName>
        <fullName evidence="1">AB hydrolase-1 domain-containing protein</fullName>
    </recommendedName>
</protein>
<reference evidence="3" key="1">
    <citation type="submission" date="2015-12" db="EMBL/GenBank/DDBJ databases">
        <authorList>
            <person name="Nair G.R."/>
            <person name="Kaur G."/>
            <person name="Mayilraj S."/>
        </authorList>
    </citation>
    <scope>NUCLEOTIDE SEQUENCE [LARGE SCALE GENOMIC DNA]</scope>
    <source>
        <strain evidence="3">CD08_7</strain>
    </source>
</reference>
<dbReference type="InterPro" id="IPR029058">
    <property type="entry name" value="AB_hydrolase_fold"/>
</dbReference>
<proteinExistence type="predicted"/>
<dbReference type="GO" id="GO:0047372">
    <property type="term" value="F:monoacylglycerol lipase activity"/>
    <property type="evidence" value="ECO:0007669"/>
    <property type="project" value="TreeGrafter"/>
</dbReference>
<name>A0A0W8ID72_9MICC</name>
<dbReference type="InterPro" id="IPR000073">
    <property type="entry name" value="AB_hydrolase_1"/>
</dbReference>
<dbReference type="EMBL" id="LQBM01000004">
    <property type="protein sequence ID" value="KUG57744.1"/>
    <property type="molecule type" value="Genomic_DNA"/>
</dbReference>
<evidence type="ECO:0000313" key="2">
    <source>
        <dbReference type="EMBL" id="KUG57744.1"/>
    </source>
</evidence>
<evidence type="ECO:0000259" key="1">
    <source>
        <dbReference type="Pfam" id="PF00561"/>
    </source>
</evidence>
<gene>
    <name evidence="2" type="ORF">AVL63_04245</name>
</gene>
<dbReference type="STRING" id="317018.AVL63_04245"/>
<dbReference type="Proteomes" id="UP000054023">
    <property type="component" value="Unassembled WGS sequence"/>
</dbReference>
<accession>A0A0W8ID72</accession>
<dbReference type="Pfam" id="PF00561">
    <property type="entry name" value="Abhydrolase_1"/>
    <property type="match status" value="1"/>
</dbReference>
<feature type="domain" description="AB hydrolase-1" evidence="1">
    <location>
        <begin position="32"/>
        <end position="153"/>
    </location>
</feature>
<comment type="caution">
    <text evidence="2">The sequence shown here is derived from an EMBL/GenBank/DDBJ whole genome shotgun (WGS) entry which is preliminary data.</text>
</comment>
<dbReference type="OrthoDB" id="9804723at2"/>
<dbReference type="Gene3D" id="3.40.50.1820">
    <property type="entry name" value="alpha/beta hydrolase"/>
    <property type="match status" value="1"/>
</dbReference>